<evidence type="ECO:0000313" key="3">
    <source>
        <dbReference type="Proteomes" id="UP000630887"/>
    </source>
</evidence>
<evidence type="ECO:0000259" key="1">
    <source>
        <dbReference type="PROSITE" id="PS50043"/>
    </source>
</evidence>
<dbReference type="InterPro" id="IPR051797">
    <property type="entry name" value="TrmB-like"/>
</dbReference>
<accession>A0A8J3PBW7</accession>
<dbReference type="SMART" id="SM00421">
    <property type="entry name" value="HTH_LUXR"/>
    <property type="match status" value="1"/>
</dbReference>
<protein>
    <submittedName>
        <fullName evidence="2">Transcriptional regulator</fullName>
    </submittedName>
</protein>
<dbReference type="RefSeq" id="WP_203698983.1">
    <property type="nucleotide sequence ID" value="NZ_BAAALC010000091.1"/>
</dbReference>
<gene>
    <name evidence="2" type="ORF">Cco03nite_77290</name>
</gene>
<name>A0A8J3PBW7_9ACTN</name>
<dbReference type="Gene3D" id="1.10.10.10">
    <property type="entry name" value="Winged helix-like DNA-binding domain superfamily/Winged helix DNA-binding domain"/>
    <property type="match status" value="2"/>
</dbReference>
<dbReference type="InterPro" id="IPR036388">
    <property type="entry name" value="WH-like_DNA-bd_sf"/>
</dbReference>
<dbReference type="Pfam" id="PF00196">
    <property type="entry name" value="GerE"/>
    <property type="match status" value="1"/>
</dbReference>
<dbReference type="AlphaFoldDB" id="A0A8J3PBW7"/>
<dbReference type="PANTHER" id="PTHR34293:SF1">
    <property type="entry name" value="HTH-TYPE TRANSCRIPTIONAL REGULATOR TRMBL2"/>
    <property type="match status" value="1"/>
</dbReference>
<reference evidence="2 3" key="1">
    <citation type="submission" date="2021-01" db="EMBL/GenBank/DDBJ databases">
        <title>Whole genome shotgun sequence of Catellatospora coxensis NBRC 107359.</title>
        <authorList>
            <person name="Komaki H."/>
            <person name="Tamura T."/>
        </authorList>
    </citation>
    <scope>NUCLEOTIDE SEQUENCE [LARGE SCALE GENOMIC DNA]</scope>
    <source>
        <strain evidence="2 3">NBRC 107359</strain>
    </source>
</reference>
<sequence>MLESVGLTPQAERVYAAMVRRPVAGVAALADELELSASEVQDAVHLLIERALIVPAGDGAWRAVGPQAALSALLAEQEAELANRHLRLETVRAWAAALEAEHDLGRPRDELVRLEGTAAVRERLDLVADSVREECLSFTVDREMSAEAIEAAKVNNLRVLRRGISMRNVYQETVRKDPDNLAFAKWMTEHGGPSRTVPTVPFRMLVVDRAVAFLAVNPADSREGALEIRSPAVVNALYVLFEQFWEAGTPFGESPKVEQDALSPQEQVLLRLLDAGHTDESAGRKLGLSARTVRRVIAELTDRMGVESRFQAGAEAVRRGWL</sequence>
<comment type="caution">
    <text evidence="2">The sequence shown here is derived from an EMBL/GenBank/DDBJ whole genome shotgun (WGS) entry which is preliminary data.</text>
</comment>
<organism evidence="2 3">
    <name type="scientific">Catellatospora coxensis</name>
    <dbReference type="NCBI Taxonomy" id="310354"/>
    <lineage>
        <taxon>Bacteria</taxon>
        <taxon>Bacillati</taxon>
        <taxon>Actinomycetota</taxon>
        <taxon>Actinomycetes</taxon>
        <taxon>Micromonosporales</taxon>
        <taxon>Micromonosporaceae</taxon>
        <taxon>Catellatospora</taxon>
    </lineage>
</organism>
<dbReference type="InterPro" id="IPR016032">
    <property type="entry name" value="Sig_transdc_resp-reg_C-effctor"/>
</dbReference>
<dbReference type="Proteomes" id="UP000630887">
    <property type="component" value="Unassembled WGS sequence"/>
</dbReference>
<dbReference type="CDD" id="cd06170">
    <property type="entry name" value="LuxR_C_like"/>
    <property type="match status" value="1"/>
</dbReference>
<proteinExistence type="predicted"/>
<dbReference type="InterPro" id="IPR000792">
    <property type="entry name" value="Tscrpt_reg_LuxR_C"/>
</dbReference>
<feature type="domain" description="HTH luxR-type" evidence="1">
    <location>
        <begin position="255"/>
        <end position="320"/>
    </location>
</feature>
<dbReference type="PROSITE" id="PS50043">
    <property type="entry name" value="HTH_LUXR_2"/>
    <property type="match status" value="1"/>
</dbReference>
<evidence type="ECO:0000313" key="2">
    <source>
        <dbReference type="EMBL" id="GIG11029.1"/>
    </source>
</evidence>
<keyword evidence="3" id="KW-1185">Reference proteome</keyword>
<dbReference type="PANTHER" id="PTHR34293">
    <property type="entry name" value="HTH-TYPE TRANSCRIPTIONAL REGULATOR TRMBL2"/>
    <property type="match status" value="1"/>
</dbReference>
<dbReference type="EMBL" id="BONI01000110">
    <property type="protein sequence ID" value="GIG11029.1"/>
    <property type="molecule type" value="Genomic_DNA"/>
</dbReference>
<dbReference type="GO" id="GO:0006355">
    <property type="term" value="P:regulation of DNA-templated transcription"/>
    <property type="evidence" value="ECO:0007669"/>
    <property type="project" value="InterPro"/>
</dbReference>
<dbReference type="SUPFAM" id="SSF46894">
    <property type="entry name" value="C-terminal effector domain of the bipartite response regulators"/>
    <property type="match status" value="1"/>
</dbReference>
<dbReference type="GO" id="GO:0003677">
    <property type="term" value="F:DNA binding"/>
    <property type="evidence" value="ECO:0007669"/>
    <property type="project" value="InterPro"/>
</dbReference>